<dbReference type="Pfam" id="PF01053">
    <property type="entry name" value="Cys_Met_Meta_PP"/>
    <property type="match status" value="1"/>
</dbReference>
<dbReference type="InterPro" id="IPR015422">
    <property type="entry name" value="PyrdxlP-dep_Trfase_small"/>
</dbReference>
<dbReference type="InterPro" id="IPR044639">
    <property type="entry name" value="CGS1/2"/>
</dbReference>
<gene>
    <name evidence="4" type="ORF">SLEP1_g43344</name>
</gene>
<comment type="caution">
    <text evidence="4">The sequence shown here is derived from an EMBL/GenBank/DDBJ whole genome shotgun (WGS) entry which is preliminary data.</text>
</comment>
<dbReference type="PANTHER" id="PTHR43379">
    <property type="entry name" value="CYSTATHIONINE GAMMA-SYNTHASE"/>
    <property type="match status" value="1"/>
</dbReference>
<dbReference type="AlphaFoldDB" id="A0AAV5LD33"/>
<evidence type="ECO:0000313" key="4">
    <source>
        <dbReference type="EMBL" id="GKV35024.1"/>
    </source>
</evidence>
<evidence type="ECO:0000256" key="2">
    <source>
        <dbReference type="ARBA" id="ARBA00022898"/>
    </source>
</evidence>
<accession>A0AAV5LD33</accession>
<dbReference type="InterPro" id="IPR015424">
    <property type="entry name" value="PyrdxlP-dep_Trfase"/>
</dbReference>
<evidence type="ECO:0000256" key="3">
    <source>
        <dbReference type="RuleBase" id="RU362118"/>
    </source>
</evidence>
<comment type="similarity">
    <text evidence="3">Belongs to the trans-sulfuration enzymes family.</text>
</comment>
<dbReference type="GO" id="GO:0019346">
    <property type="term" value="P:transsulfuration"/>
    <property type="evidence" value="ECO:0007669"/>
    <property type="project" value="InterPro"/>
</dbReference>
<sequence>MVTYLSCCGGRWKLFPGFHLSMSDEVAFRVNFVLMTMLIVYKVQHVYYPGLPSHPEHHIAKQQMTGFGGVVSFEIDGDLMATINSVDALKIPYIASSFGGYESIVDQPAIIDLSQSERMKYGIKDNLVRFSFGVEDFKDLKADVFQALETK</sequence>
<organism evidence="4 5">
    <name type="scientific">Rubroshorea leprosula</name>
    <dbReference type="NCBI Taxonomy" id="152421"/>
    <lineage>
        <taxon>Eukaryota</taxon>
        <taxon>Viridiplantae</taxon>
        <taxon>Streptophyta</taxon>
        <taxon>Embryophyta</taxon>
        <taxon>Tracheophyta</taxon>
        <taxon>Spermatophyta</taxon>
        <taxon>Magnoliopsida</taxon>
        <taxon>eudicotyledons</taxon>
        <taxon>Gunneridae</taxon>
        <taxon>Pentapetalae</taxon>
        <taxon>rosids</taxon>
        <taxon>malvids</taxon>
        <taxon>Malvales</taxon>
        <taxon>Dipterocarpaceae</taxon>
        <taxon>Rubroshorea</taxon>
    </lineage>
</organism>
<reference evidence="4 5" key="1">
    <citation type="journal article" date="2021" name="Commun. Biol.">
        <title>The genome of Shorea leprosula (Dipterocarpaceae) highlights the ecological relevance of drought in aseasonal tropical rainforests.</title>
        <authorList>
            <person name="Ng K.K.S."/>
            <person name="Kobayashi M.J."/>
            <person name="Fawcett J.A."/>
            <person name="Hatakeyama M."/>
            <person name="Paape T."/>
            <person name="Ng C.H."/>
            <person name="Ang C.C."/>
            <person name="Tnah L.H."/>
            <person name="Lee C.T."/>
            <person name="Nishiyama T."/>
            <person name="Sese J."/>
            <person name="O'Brien M.J."/>
            <person name="Copetti D."/>
            <person name="Mohd Noor M.I."/>
            <person name="Ong R.C."/>
            <person name="Putra M."/>
            <person name="Sireger I.Z."/>
            <person name="Indrioko S."/>
            <person name="Kosugi Y."/>
            <person name="Izuno A."/>
            <person name="Isagi Y."/>
            <person name="Lee S.L."/>
            <person name="Shimizu K.K."/>
        </authorList>
    </citation>
    <scope>NUCLEOTIDE SEQUENCE [LARGE SCALE GENOMIC DNA]</scope>
    <source>
        <strain evidence="4">214</strain>
    </source>
</reference>
<dbReference type="Gene3D" id="3.90.1150.10">
    <property type="entry name" value="Aspartate Aminotransferase, domain 1"/>
    <property type="match status" value="1"/>
</dbReference>
<proteinExistence type="inferred from homology"/>
<dbReference type="InterPro" id="IPR000277">
    <property type="entry name" value="Cys/Met-Metab_PyrdxlP-dep_enz"/>
</dbReference>
<evidence type="ECO:0000313" key="5">
    <source>
        <dbReference type="Proteomes" id="UP001054252"/>
    </source>
</evidence>
<dbReference type="GO" id="GO:0009507">
    <property type="term" value="C:chloroplast"/>
    <property type="evidence" value="ECO:0007669"/>
    <property type="project" value="TreeGrafter"/>
</dbReference>
<evidence type="ECO:0008006" key="6">
    <source>
        <dbReference type="Google" id="ProtNLM"/>
    </source>
</evidence>
<dbReference type="PANTHER" id="PTHR43379:SF1">
    <property type="entry name" value="CYSTATHIONINE GAMMA-SYNTHASE 1, CHLOROPLASTIC-RELATED"/>
    <property type="match status" value="1"/>
</dbReference>
<dbReference type="Proteomes" id="UP001054252">
    <property type="component" value="Unassembled WGS sequence"/>
</dbReference>
<dbReference type="SUPFAM" id="SSF53383">
    <property type="entry name" value="PLP-dependent transferases"/>
    <property type="match status" value="1"/>
</dbReference>
<name>A0AAV5LD33_9ROSI</name>
<comment type="cofactor">
    <cofactor evidence="1 3">
        <name>pyridoxal 5'-phosphate</name>
        <dbReference type="ChEBI" id="CHEBI:597326"/>
    </cofactor>
</comment>
<protein>
    <recommendedName>
        <fullName evidence="6">Cystathionine gamma-synthase</fullName>
    </recommendedName>
</protein>
<dbReference type="EMBL" id="BPVZ01000108">
    <property type="protein sequence ID" value="GKV35024.1"/>
    <property type="molecule type" value="Genomic_DNA"/>
</dbReference>
<keyword evidence="5" id="KW-1185">Reference proteome</keyword>
<dbReference type="GO" id="GO:0030170">
    <property type="term" value="F:pyridoxal phosphate binding"/>
    <property type="evidence" value="ECO:0007669"/>
    <property type="project" value="InterPro"/>
</dbReference>
<evidence type="ECO:0000256" key="1">
    <source>
        <dbReference type="ARBA" id="ARBA00001933"/>
    </source>
</evidence>
<dbReference type="GO" id="GO:0003962">
    <property type="term" value="F:cystathionine gamma-synthase activity"/>
    <property type="evidence" value="ECO:0007669"/>
    <property type="project" value="InterPro"/>
</dbReference>
<dbReference type="GO" id="GO:0009086">
    <property type="term" value="P:methionine biosynthetic process"/>
    <property type="evidence" value="ECO:0007669"/>
    <property type="project" value="InterPro"/>
</dbReference>
<keyword evidence="2 3" id="KW-0663">Pyridoxal phosphate</keyword>